<dbReference type="PANTHER" id="PTHR12203:SF63">
    <property type="entry name" value="GLYCOSYL TRANSFERASE CAP10 DOMAIN-CONTAINING PROTEIN"/>
    <property type="match status" value="1"/>
</dbReference>
<feature type="domain" description="Glycosyl transferase CAP10" evidence="2">
    <location>
        <begin position="166"/>
        <end position="432"/>
    </location>
</feature>
<accession>A0AAV9XQD0</accession>
<dbReference type="EMBL" id="JAVHJO010000001">
    <property type="protein sequence ID" value="KAK6544189.1"/>
    <property type="molecule type" value="Genomic_DNA"/>
</dbReference>
<evidence type="ECO:0000313" key="3">
    <source>
        <dbReference type="EMBL" id="KAK6544189.1"/>
    </source>
</evidence>
<evidence type="ECO:0000259" key="2">
    <source>
        <dbReference type="SMART" id="SM00672"/>
    </source>
</evidence>
<dbReference type="SMART" id="SM00672">
    <property type="entry name" value="CAP10"/>
    <property type="match status" value="1"/>
</dbReference>
<feature type="transmembrane region" description="Helical" evidence="1">
    <location>
        <begin position="15"/>
        <end position="39"/>
    </location>
</feature>
<comment type="caution">
    <text evidence="3">The sequence shown here is derived from an EMBL/GenBank/DDBJ whole genome shotgun (WGS) entry which is preliminary data.</text>
</comment>
<keyword evidence="1" id="KW-0812">Transmembrane</keyword>
<keyword evidence="4" id="KW-1185">Reference proteome</keyword>
<reference evidence="3 4" key="1">
    <citation type="submission" date="2019-10" db="EMBL/GenBank/DDBJ databases">
        <authorList>
            <person name="Palmer J.M."/>
        </authorList>
    </citation>
    <scope>NUCLEOTIDE SEQUENCE [LARGE SCALE GENOMIC DNA]</scope>
    <source>
        <strain evidence="3 4">TWF694</strain>
    </source>
</reference>
<name>A0AAV9XQD0_9PEZI</name>
<dbReference type="InterPro" id="IPR006598">
    <property type="entry name" value="CAP10"/>
</dbReference>
<proteinExistence type="predicted"/>
<evidence type="ECO:0000313" key="4">
    <source>
        <dbReference type="Proteomes" id="UP001365542"/>
    </source>
</evidence>
<protein>
    <recommendedName>
        <fullName evidence="2">Glycosyl transferase CAP10 domain-containing protein</fullName>
    </recommendedName>
</protein>
<keyword evidence="1" id="KW-1133">Transmembrane helix</keyword>
<dbReference type="AlphaFoldDB" id="A0AAV9XQD0"/>
<dbReference type="Pfam" id="PF05686">
    <property type="entry name" value="Glyco_transf_90"/>
    <property type="match status" value="1"/>
</dbReference>
<dbReference type="Proteomes" id="UP001365542">
    <property type="component" value="Unassembled WGS sequence"/>
</dbReference>
<evidence type="ECO:0000256" key="1">
    <source>
        <dbReference type="SAM" id="Phobius"/>
    </source>
</evidence>
<sequence length="462" mass="53037">MGRYGRMGGPGRRPFFLRVAFAEAVFAAVGVMAVLKYIFNTDGSGLLNFTTSRSSFSDSDSPAYPPLTVGGRKIRGWGERSMLLTQKQCRKQYPLLYQPIDEAVARGEFEFLRGPDDYTALVTARIKGNRMYIISSSNSTQNSVNVLHRSAALHQIHKALITSPEPLPDTVFSFTPVDYPKNNSWVYSKWYDHTDILNYWPIPHFGHWSWPVSYIGPLYDAVNKISDIESTLPFDSKIDKMFWRGSTQFNPLQNGDLRINLLKKTDGKEWADTNQLKWTGLGHAKNIIQIEDVCRYKYVAYTEGITYSGRLPFHMLCESVMITTPINYMMHSTHLIKPMFSWVMGFESTKKMGDYGLKRMKKAWPKTFSPEEANAIFVSPDWSDLEETIMWLRDNPSIARGIARRQKELYVEEGYLSESAEMCYWRETIRGWNKVAIPTGPGWDEEGMPWESFALTGKTEWD</sequence>
<dbReference type="InterPro" id="IPR051091">
    <property type="entry name" value="O-Glucosyltr/Glycosyltrsf_90"/>
</dbReference>
<organism evidence="3 4">
    <name type="scientific">Orbilia ellipsospora</name>
    <dbReference type="NCBI Taxonomy" id="2528407"/>
    <lineage>
        <taxon>Eukaryota</taxon>
        <taxon>Fungi</taxon>
        <taxon>Dikarya</taxon>
        <taxon>Ascomycota</taxon>
        <taxon>Pezizomycotina</taxon>
        <taxon>Orbiliomycetes</taxon>
        <taxon>Orbiliales</taxon>
        <taxon>Orbiliaceae</taxon>
        <taxon>Orbilia</taxon>
    </lineage>
</organism>
<keyword evidence="1" id="KW-0472">Membrane</keyword>
<gene>
    <name evidence="3" type="ORF">TWF694_000895</name>
</gene>
<dbReference type="PANTHER" id="PTHR12203">
    <property type="entry name" value="KDEL LYS-ASP-GLU-LEU CONTAINING - RELATED"/>
    <property type="match status" value="1"/>
</dbReference>